<keyword evidence="3" id="KW-1185">Reference proteome</keyword>
<dbReference type="AlphaFoldDB" id="A0A3R8Q8G7"/>
<organism evidence="2 3">
    <name type="scientific">Saccharopolyspora rhizosphaerae</name>
    <dbReference type="NCBI Taxonomy" id="2492662"/>
    <lineage>
        <taxon>Bacteria</taxon>
        <taxon>Bacillati</taxon>
        <taxon>Actinomycetota</taxon>
        <taxon>Actinomycetes</taxon>
        <taxon>Pseudonocardiales</taxon>
        <taxon>Pseudonocardiaceae</taxon>
        <taxon>Saccharopolyspora</taxon>
    </lineage>
</organism>
<dbReference type="InterPro" id="IPR022742">
    <property type="entry name" value="Hydrolase_4"/>
</dbReference>
<dbReference type="Proteomes" id="UP000274515">
    <property type="component" value="Unassembled WGS sequence"/>
</dbReference>
<dbReference type="InterPro" id="IPR051044">
    <property type="entry name" value="MAG_DAG_Lipase"/>
</dbReference>
<dbReference type="Pfam" id="PF12146">
    <property type="entry name" value="Hydrolase_4"/>
    <property type="match status" value="1"/>
</dbReference>
<dbReference type="EMBL" id="RSAA01000015">
    <property type="protein sequence ID" value="RRO15394.1"/>
    <property type="molecule type" value="Genomic_DNA"/>
</dbReference>
<keyword evidence="2" id="KW-0378">Hydrolase</keyword>
<evidence type="ECO:0000313" key="2">
    <source>
        <dbReference type="EMBL" id="RRO15394.1"/>
    </source>
</evidence>
<sequence>MIEPTDREVAGRLGTLVVREWSADDPAWIALIAHGYGEHSGRYQWVAEQLVDTGALVWAPDHIGHGRSPGDRVYYDDAEVLVSDLEALRTEVTAQHPDLPVVLIGHSMGGMLAARYAQLHQEHLAALVLSGPVLGTWHALDLLEHDEIPDTPIDPATLSRDPEVGAAYLADDLVWHGPFKRATLRAIDDCLLAINEGPTLEIPTLWVHGEDDELVPEADTRTGIDRIRGQDFHEHIYPCARHELFNETNKTEVMTDVRSFVERVLRTEKRN</sequence>
<reference evidence="2 3" key="1">
    <citation type="submission" date="2018-11" db="EMBL/GenBank/DDBJ databases">
        <title>Saccharopolyspora rhizosphaerae sp. nov., an actinomycete isolated from rhizosphere soil in Thailand.</title>
        <authorList>
            <person name="Intra B."/>
            <person name="Euanorasetr J."/>
            <person name="Take A."/>
            <person name="Inahashi Y."/>
            <person name="Mori M."/>
            <person name="Panbangred W."/>
            <person name="Matsumoto A."/>
        </authorList>
    </citation>
    <scope>NUCLEOTIDE SEQUENCE [LARGE SCALE GENOMIC DNA]</scope>
    <source>
        <strain evidence="2 3">H219</strain>
    </source>
</reference>
<gene>
    <name evidence="2" type="ORF">EIL87_15110</name>
</gene>
<dbReference type="RefSeq" id="WP_125091192.1">
    <property type="nucleotide sequence ID" value="NZ_RSAA01000015.1"/>
</dbReference>
<proteinExistence type="predicted"/>
<evidence type="ECO:0000313" key="3">
    <source>
        <dbReference type="Proteomes" id="UP000274515"/>
    </source>
</evidence>
<dbReference type="SUPFAM" id="SSF53474">
    <property type="entry name" value="alpha/beta-Hydrolases"/>
    <property type="match status" value="1"/>
</dbReference>
<feature type="domain" description="Serine aminopeptidase S33" evidence="1">
    <location>
        <begin position="26"/>
        <end position="249"/>
    </location>
</feature>
<dbReference type="PANTHER" id="PTHR11614">
    <property type="entry name" value="PHOSPHOLIPASE-RELATED"/>
    <property type="match status" value="1"/>
</dbReference>
<accession>A0A3R8Q8G7</accession>
<dbReference type="OrthoDB" id="9806902at2"/>
<dbReference type="Gene3D" id="3.40.50.1820">
    <property type="entry name" value="alpha/beta hydrolase"/>
    <property type="match status" value="1"/>
</dbReference>
<comment type="caution">
    <text evidence="2">The sequence shown here is derived from an EMBL/GenBank/DDBJ whole genome shotgun (WGS) entry which is preliminary data.</text>
</comment>
<evidence type="ECO:0000259" key="1">
    <source>
        <dbReference type="Pfam" id="PF12146"/>
    </source>
</evidence>
<name>A0A3R8Q8G7_9PSEU</name>
<protein>
    <submittedName>
        <fullName evidence="2">Alpha/beta fold hydrolase</fullName>
    </submittedName>
</protein>
<dbReference type="GO" id="GO:0016787">
    <property type="term" value="F:hydrolase activity"/>
    <property type="evidence" value="ECO:0007669"/>
    <property type="project" value="UniProtKB-KW"/>
</dbReference>
<dbReference type="InterPro" id="IPR029058">
    <property type="entry name" value="AB_hydrolase_fold"/>
</dbReference>